<accession>A0A2G5V4S6</accession>
<comment type="caution">
    <text evidence="3">The sequence shown here is derived from an EMBL/GenBank/DDBJ whole genome shotgun (WGS) entry which is preliminary data.</text>
</comment>
<dbReference type="EMBL" id="PDUG01000002">
    <property type="protein sequence ID" value="PIC46752.1"/>
    <property type="molecule type" value="Genomic_DNA"/>
</dbReference>
<sequence length="82" mass="9331">MFHRFSILSIFFFLALFLIVNQVNSAPHKQAACEMRLFKTLNTLCNHSGDAEVLHETAMRCCRTNCVLTEMMTACTLDDNSI</sequence>
<dbReference type="OrthoDB" id="5870153at2759"/>
<dbReference type="SUPFAM" id="SSF56994">
    <property type="entry name" value="Insulin-like"/>
    <property type="match status" value="1"/>
</dbReference>
<evidence type="ECO:0000313" key="3">
    <source>
        <dbReference type="EMBL" id="PIC46752.1"/>
    </source>
</evidence>
<reference evidence="4" key="1">
    <citation type="submission" date="2017-10" db="EMBL/GenBank/DDBJ databases">
        <title>Rapid genome shrinkage in a self-fertile nematode reveals novel sperm competition proteins.</title>
        <authorList>
            <person name="Yin D."/>
            <person name="Schwarz E.M."/>
            <person name="Thomas C.G."/>
            <person name="Felde R.L."/>
            <person name="Korf I.F."/>
            <person name="Cutter A.D."/>
            <person name="Schartner C.M."/>
            <person name="Ralston E.J."/>
            <person name="Meyer B.J."/>
            <person name="Haag E.S."/>
        </authorList>
    </citation>
    <scope>NUCLEOTIDE SEQUENCE [LARGE SCALE GENOMIC DNA]</scope>
    <source>
        <strain evidence="4">JU1422</strain>
    </source>
</reference>
<evidence type="ECO:0008006" key="5">
    <source>
        <dbReference type="Google" id="ProtNLM"/>
    </source>
</evidence>
<proteinExistence type="predicted"/>
<protein>
    <recommendedName>
        <fullName evidence="5">Insulin-like domain-containing protein</fullName>
    </recommendedName>
</protein>
<feature type="chain" id="PRO_5013969455" description="Insulin-like domain-containing protein" evidence="2">
    <location>
        <begin position="26"/>
        <end position="82"/>
    </location>
</feature>
<evidence type="ECO:0000256" key="2">
    <source>
        <dbReference type="SAM" id="SignalP"/>
    </source>
</evidence>
<feature type="signal peptide" evidence="2">
    <location>
        <begin position="1"/>
        <end position="25"/>
    </location>
</feature>
<evidence type="ECO:0000313" key="4">
    <source>
        <dbReference type="Proteomes" id="UP000230233"/>
    </source>
</evidence>
<dbReference type="AlphaFoldDB" id="A0A2G5V4S6"/>
<keyword evidence="1 2" id="KW-0732">Signal</keyword>
<name>A0A2G5V4S6_9PELO</name>
<evidence type="ECO:0000256" key="1">
    <source>
        <dbReference type="ARBA" id="ARBA00022729"/>
    </source>
</evidence>
<keyword evidence="4" id="KW-1185">Reference proteome</keyword>
<organism evidence="3 4">
    <name type="scientific">Caenorhabditis nigoni</name>
    <dbReference type="NCBI Taxonomy" id="1611254"/>
    <lineage>
        <taxon>Eukaryota</taxon>
        <taxon>Metazoa</taxon>
        <taxon>Ecdysozoa</taxon>
        <taxon>Nematoda</taxon>
        <taxon>Chromadorea</taxon>
        <taxon>Rhabditida</taxon>
        <taxon>Rhabditina</taxon>
        <taxon>Rhabditomorpha</taxon>
        <taxon>Rhabditoidea</taxon>
        <taxon>Rhabditidae</taxon>
        <taxon>Peloderinae</taxon>
        <taxon>Caenorhabditis</taxon>
    </lineage>
</organism>
<dbReference type="Proteomes" id="UP000230233">
    <property type="component" value="Chromosome II"/>
</dbReference>
<dbReference type="STRING" id="1611254.A0A2G5V4S6"/>
<dbReference type="InterPro" id="IPR036438">
    <property type="entry name" value="Insulin-like_sf"/>
</dbReference>
<gene>
    <name evidence="3" type="primary">Cni-ins-11</name>
    <name evidence="3" type="synonym">Cnig_chr_II.g6343</name>
    <name evidence="3" type="ORF">B9Z55_006343</name>
</gene>